<proteinExistence type="predicted"/>
<sequence length="43" mass="4964">MASALPKSAWWRGGWEMEHHMTEPEQERDGSQIGFLLSHWPVG</sequence>
<reference evidence="1" key="2">
    <citation type="submission" date="2004-02" db="EMBL/GenBank/DDBJ databases">
        <authorList>
            <consortium name="Genoscope"/>
            <consortium name="Whitehead Institute Centre for Genome Research"/>
        </authorList>
    </citation>
    <scope>NUCLEOTIDE SEQUENCE</scope>
</reference>
<dbReference type="EMBL" id="CAAE01015029">
    <property type="protein sequence ID" value="CAG11118.1"/>
    <property type="molecule type" value="Genomic_DNA"/>
</dbReference>
<gene>
    <name evidence="1" type="ORF">GSTENG00032967001</name>
</gene>
<dbReference type="AlphaFoldDB" id="Q4RKG4"/>
<organism evidence="1">
    <name type="scientific">Tetraodon nigroviridis</name>
    <name type="common">Spotted green pufferfish</name>
    <name type="synonym">Chelonodon nigroviridis</name>
    <dbReference type="NCBI Taxonomy" id="99883"/>
    <lineage>
        <taxon>Eukaryota</taxon>
        <taxon>Metazoa</taxon>
        <taxon>Chordata</taxon>
        <taxon>Craniata</taxon>
        <taxon>Vertebrata</taxon>
        <taxon>Euteleostomi</taxon>
        <taxon>Actinopterygii</taxon>
        <taxon>Neopterygii</taxon>
        <taxon>Teleostei</taxon>
        <taxon>Neoteleostei</taxon>
        <taxon>Acanthomorphata</taxon>
        <taxon>Eupercaria</taxon>
        <taxon>Tetraodontiformes</taxon>
        <taxon>Tetradontoidea</taxon>
        <taxon>Tetraodontidae</taxon>
        <taxon>Tetraodon</taxon>
    </lineage>
</organism>
<evidence type="ECO:0000313" key="1">
    <source>
        <dbReference type="EMBL" id="CAG11118.1"/>
    </source>
</evidence>
<dbReference type="KEGG" id="tng:GSTEN00032967G001"/>
<accession>Q4RKG4</accession>
<comment type="caution">
    <text evidence="1">The sequence shown here is derived from an EMBL/GenBank/DDBJ whole genome shotgun (WGS) entry which is preliminary data.</text>
</comment>
<name>Q4RKG4_TETNG</name>
<protein>
    <submittedName>
        <fullName evidence="1">(spotted green pufferfish) hypothetical protein</fullName>
    </submittedName>
</protein>
<reference evidence="1" key="1">
    <citation type="journal article" date="2004" name="Nature">
        <title>Genome duplication in the teleost fish Tetraodon nigroviridis reveals the early vertebrate proto-karyotype.</title>
        <authorList>
            <person name="Jaillon O."/>
            <person name="Aury J.-M."/>
            <person name="Brunet F."/>
            <person name="Petit J.-L."/>
            <person name="Stange-Thomann N."/>
            <person name="Mauceli E."/>
            <person name="Bouneau L."/>
            <person name="Fischer C."/>
            <person name="Ozouf-Costaz C."/>
            <person name="Bernot A."/>
            <person name="Nicaud S."/>
            <person name="Jaffe D."/>
            <person name="Fisher S."/>
            <person name="Lutfalla G."/>
            <person name="Dossat C."/>
            <person name="Segurens B."/>
            <person name="Dasilva C."/>
            <person name="Salanoubat M."/>
            <person name="Levy M."/>
            <person name="Boudet N."/>
            <person name="Castellano S."/>
            <person name="Anthouard V."/>
            <person name="Jubin C."/>
            <person name="Castelli V."/>
            <person name="Katinka M."/>
            <person name="Vacherie B."/>
            <person name="Biemont C."/>
            <person name="Skalli Z."/>
            <person name="Cattolico L."/>
            <person name="Poulain J."/>
            <person name="De Berardinis V."/>
            <person name="Cruaud C."/>
            <person name="Duprat S."/>
            <person name="Brottier P."/>
            <person name="Coutanceau J.-P."/>
            <person name="Gouzy J."/>
            <person name="Parra G."/>
            <person name="Lardier G."/>
            <person name="Chapple C."/>
            <person name="McKernan K.J."/>
            <person name="McEwan P."/>
            <person name="Bosak S."/>
            <person name="Kellis M."/>
            <person name="Volff J.-N."/>
            <person name="Guigo R."/>
            <person name="Zody M.C."/>
            <person name="Mesirov J."/>
            <person name="Lindblad-Toh K."/>
            <person name="Birren B."/>
            <person name="Nusbaum C."/>
            <person name="Kahn D."/>
            <person name="Robinson-Rechavi M."/>
            <person name="Laudet V."/>
            <person name="Schachter V."/>
            <person name="Quetier F."/>
            <person name="Saurin W."/>
            <person name="Scarpelli C."/>
            <person name="Wincker P."/>
            <person name="Lander E.S."/>
            <person name="Weissenbach J."/>
            <person name="Roest Crollius H."/>
        </authorList>
    </citation>
    <scope>NUCLEOTIDE SEQUENCE [LARGE SCALE GENOMIC DNA]</scope>
</reference>